<dbReference type="Proteomes" id="UP000249700">
    <property type="component" value="Unassembled WGS sequence"/>
</dbReference>
<reference evidence="3 4" key="1">
    <citation type="submission" date="2018-06" db="EMBL/GenBank/DDBJ databases">
        <title>Comparative analysis of microorganisms from saline springs in Andes Mountain Range, Colombia.</title>
        <authorList>
            <person name="Rubin E."/>
        </authorList>
    </citation>
    <scope>NUCLEOTIDE SEQUENCE [LARGE SCALE GENOMIC DNA]</scope>
    <source>
        <strain evidence="3 4">USBA-857</strain>
    </source>
</reference>
<proteinExistence type="predicted"/>
<dbReference type="InterPro" id="IPR027417">
    <property type="entry name" value="P-loop_NTPase"/>
</dbReference>
<dbReference type="GO" id="GO:0006777">
    <property type="term" value="P:Mo-molybdopterin cofactor biosynthetic process"/>
    <property type="evidence" value="ECO:0007669"/>
    <property type="project" value="InterPro"/>
</dbReference>
<dbReference type="PANTHER" id="PTHR40072">
    <property type="entry name" value="MOLYBDOPTERIN-GUANINE DINUCLEOTIDE BIOSYNTHESIS ADAPTER PROTEIN-RELATED"/>
    <property type="match status" value="1"/>
</dbReference>
<evidence type="ECO:0000313" key="3">
    <source>
        <dbReference type="EMBL" id="RAR64207.1"/>
    </source>
</evidence>
<dbReference type="EMBL" id="QLSX01000001">
    <property type="protein sequence ID" value="RAR64207.1"/>
    <property type="molecule type" value="Genomic_DNA"/>
</dbReference>
<dbReference type="NCBIfam" id="TIGR00176">
    <property type="entry name" value="mobB"/>
    <property type="match status" value="1"/>
</dbReference>
<comment type="caution">
    <text evidence="3">The sequence shown here is derived from an EMBL/GenBank/DDBJ whole genome shotgun (WGS) entry which is preliminary data.</text>
</comment>
<sequence length="246" mass="26896">MPHDKVPHDPASQERSFRKQSSREQSSLECSSYGRSSQQGVSQEMNEQAEHRLPLADEPLPLLCIAAFSGTGKTTLLEALLPRLAERGIRAAVIKHAHHQFDIDQPGKDSHRLREAGAAPMLIASRSRTALMINTPGQDEPDLAALIEQVRPLAPDLVLIEGFKAWPLPKLELHRPSLGKPLRAVEDPWVMAVASSTPLTLPAGVESLSLDDLAALTDWVAAWPGRWPEQRGMPARQLSASQEAST</sequence>
<feature type="compositionally biased region" description="Polar residues" evidence="1">
    <location>
        <begin position="33"/>
        <end position="46"/>
    </location>
</feature>
<dbReference type="InterPro" id="IPR004435">
    <property type="entry name" value="MobB_dom"/>
</dbReference>
<organism evidence="3 4">
    <name type="scientific">Onishia taeanensis</name>
    <dbReference type="NCBI Taxonomy" id="284577"/>
    <lineage>
        <taxon>Bacteria</taxon>
        <taxon>Pseudomonadati</taxon>
        <taxon>Pseudomonadota</taxon>
        <taxon>Gammaproteobacteria</taxon>
        <taxon>Oceanospirillales</taxon>
        <taxon>Halomonadaceae</taxon>
        <taxon>Onishia</taxon>
    </lineage>
</organism>
<gene>
    <name evidence="3" type="ORF">BCL93_10123</name>
</gene>
<dbReference type="Gene3D" id="3.40.50.300">
    <property type="entry name" value="P-loop containing nucleotide triphosphate hydrolases"/>
    <property type="match status" value="1"/>
</dbReference>
<evidence type="ECO:0000313" key="4">
    <source>
        <dbReference type="Proteomes" id="UP000249700"/>
    </source>
</evidence>
<accession>A0A328XVA6</accession>
<dbReference type="Pfam" id="PF03205">
    <property type="entry name" value="MobB"/>
    <property type="match status" value="1"/>
</dbReference>
<feature type="domain" description="Molybdopterin-guanine dinucleotide biosynthesis protein B (MobB)" evidence="2">
    <location>
        <begin position="63"/>
        <end position="195"/>
    </location>
</feature>
<name>A0A328XVA6_9GAMM</name>
<dbReference type="AlphaFoldDB" id="A0A328XVA6"/>
<feature type="region of interest" description="Disordered" evidence="1">
    <location>
        <begin position="1"/>
        <end position="49"/>
    </location>
</feature>
<dbReference type="InterPro" id="IPR052539">
    <property type="entry name" value="MGD_biosynthesis_adapter"/>
</dbReference>
<feature type="compositionally biased region" description="Basic and acidic residues" evidence="1">
    <location>
        <begin position="1"/>
        <end position="17"/>
    </location>
</feature>
<evidence type="ECO:0000259" key="2">
    <source>
        <dbReference type="Pfam" id="PF03205"/>
    </source>
</evidence>
<dbReference type="PANTHER" id="PTHR40072:SF1">
    <property type="entry name" value="MOLYBDOPTERIN-GUANINE DINUCLEOTIDE BIOSYNTHESIS ADAPTER PROTEIN"/>
    <property type="match status" value="1"/>
</dbReference>
<dbReference type="GO" id="GO:0005525">
    <property type="term" value="F:GTP binding"/>
    <property type="evidence" value="ECO:0007669"/>
    <property type="project" value="InterPro"/>
</dbReference>
<protein>
    <submittedName>
        <fullName evidence="3">Molybdopterin-guanine dinucleotide biosynthesis protein B</fullName>
    </submittedName>
</protein>
<feature type="compositionally biased region" description="Low complexity" evidence="1">
    <location>
        <begin position="23"/>
        <end position="32"/>
    </location>
</feature>
<dbReference type="SUPFAM" id="SSF52540">
    <property type="entry name" value="P-loop containing nucleoside triphosphate hydrolases"/>
    <property type="match status" value="1"/>
</dbReference>
<evidence type="ECO:0000256" key="1">
    <source>
        <dbReference type="SAM" id="MobiDB-lite"/>
    </source>
</evidence>
<dbReference type="CDD" id="cd03116">
    <property type="entry name" value="MobB"/>
    <property type="match status" value="1"/>
</dbReference>